<reference evidence="1" key="1">
    <citation type="submission" date="2023-03" db="EMBL/GenBank/DDBJ databases">
        <title>Actinorhabdospora filicis NBRC 111898.</title>
        <authorList>
            <person name="Ichikawa N."/>
            <person name="Sato H."/>
            <person name="Tonouchi N."/>
        </authorList>
    </citation>
    <scope>NUCLEOTIDE SEQUENCE</scope>
    <source>
        <strain evidence="1">NBRC 111898</strain>
    </source>
</reference>
<dbReference type="EMBL" id="BSTX01000001">
    <property type="protein sequence ID" value="GLZ76280.1"/>
    <property type="molecule type" value="Genomic_DNA"/>
</dbReference>
<dbReference type="Proteomes" id="UP001165079">
    <property type="component" value="Unassembled WGS sequence"/>
</dbReference>
<dbReference type="AlphaFoldDB" id="A0A9W6W935"/>
<organism evidence="1 2">
    <name type="scientific">Actinorhabdospora filicis</name>
    <dbReference type="NCBI Taxonomy" id="1785913"/>
    <lineage>
        <taxon>Bacteria</taxon>
        <taxon>Bacillati</taxon>
        <taxon>Actinomycetota</taxon>
        <taxon>Actinomycetes</taxon>
        <taxon>Micromonosporales</taxon>
        <taxon>Micromonosporaceae</taxon>
        <taxon>Actinorhabdospora</taxon>
    </lineage>
</organism>
<accession>A0A9W6W935</accession>
<protein>
    <submittedName>
        <fullName evidence="1">Uncharacterized protein</fullName>
    </submittedName>
</protein>
<proteinExistence type="predicted"/>
<dbReference type="RefSeq" id="WP_285661463.1">
    <property type="nucleotide sequence ID" value="NZ_BSTX01000001.1"/>
</dbReference>
<gene>
    <name evidence="1" type="ORF">Afil01_10870</name>
</gene>
<comment type="caution">
    <text evidence="1">The sequence shown here is derived from an EMBL/GenBank/DDBJ whole genome shotgun (WGS) entry which is preliminary data.</text>
</comment>
<evidence type="ECO:0000313" key="1">
    <source>
        <dbReference type="EMBL" id="GLZ76280.1"/>
    </source>
</evidence>
<keyword evidence="2" id="KW-1185">Reference proteome</keyword>
<sequence length="60" mass="7123">MKRLTTITDRLLSRFVPERTASADCWWNTYYICDGGPKYLCRRNSCTGEEICELRPGWCW</sequence>
<name>A0A9W6W935_9ACTN</name>
<evidence type="ECO:0000313" key="2">
    <source>
        <dbReference type="Proteomes" id="UP001165079"/>
    </source>
</evidence>